<name>A0AAN6SFI3_9PEZI</name>
<protein>
    <recommendedName>
        <fullName evidence="2">C2H2-type domain-containing protein</fullName>
    </recommendedName>
</protein>
<keyword evidence="1" id="KW-0863">Zinc-finger</keyword>
<reference evidence="3" key="1">
    <citation type="journal article" date="2023" name="Mol. Phylogenet. Evol.">
        <title>Genome-scale phylogeny and comparative genomics of the fungal order Sordariales.</title>
        <authorList>
            <person name="Hensen N."/>
            <person name="Bonometti L."/>
            <person name="Westerberg I."/>
            <person name="Brannstrom I.O."/>
            <person name="Guillou S."/>
            <person name="Cros-Aarteil S."/>
            <person name="Calhoun S."/>
            <person name="Haridas S."/>
            <person name="Kuo A."/>
            <person name="Mondo S."/>
            <person name="Pangilinan J."/>
            <person name="Riley R."/>
            <person name="LaButti K."/>
            <person name="Andreopoulos B."/>
            <person name="Lipzen A."/>
            <person name="Chen C."/>
            <person name="Yan M."/>
            <person name="Daum C."/>
            <person name="Ng V."/>
            <person name="Clum A."/>
            <person name="Steindorff A."/>
            <person name="Ohm R.A."/>
            <person name="Martin F."/>
            <person name="Silar P."/>
            <person name="Natvig D.O."/>
            <person name="Lalanne C."/>
            <person name="Gautier V."/>
            <person name="Ament-Velasquez S.L."/>
            <person name="Kruys A."/>
            <person name="Hutchinson M.I."/>
            <person name="Powell A.J."/>
            <person name="Barry K."/>
            <person name="Miller A.N."/>
            <person name="Grigoriev I.V."/>
            <person name="Debuchy R."/>
            <person name="Gladieux P."/>
            <person name="Hiltunen Thoren M."/>
            <person name="Johannesson H."/>
        </authorList>
    </citation>
    <scope>NUCLEOTIDE SEQUENCE</scope>
    <source>
        <strain evidence="3">CBS 626.80</strain>
    </source>
</reference>
<keyword evidence="1" id="KW-0479">Metal-binding</keyword>
<dbReference type="InterPro" id="IPR013087">
    <property type="entry name" value="Znf_C2H2_type"/>
</dbReference>
<dbReference type="Pfam" id="PF00096">
    <property type="entry name" value="zf-C2H2"/>
    <property type="match status" value="2"/>
</dbReference>
<evidence type="ECO:0000313" key="3">
    <source>
        <dbReference type="EMBL" id="KAK3952382.1"/>
    </source>
</evidence>
<dbReference type="Gene3D" id="3.30.160.60">
    <property type="entry name" value="Classic Zinc Finger"/>
    <property type="match status" value="1"/>
</dbReference>
<comment type="caution">
    <text evidence="3">The sequence shown here is derived from an EMBL/GenBank/DDBJ whole genome shotgun (WGS) entry which is preliminary data.</text>
</comment>
<keyword evidence="1" id="KW-0862">Zinc</keyword>
<evidence type="ECO:0000259" key="2">
    <source>
        <dbReference type="PROSITE" id="PS50157"/>
    </source>
</evidence>
<keyword evidence="4" id="KW-1185">Reference proteome</keyword>
<evidence type="ECO:0000256" key="1">
    <source>
        <dbReference type="PROSITE-ProRule" id="PRU00042"/>
    </source>
</evidence>
<dbReference type="Proteomes" id="UP001303222">
    <property type="component" value="Unassembled WGS sequence"/>
</dbReference>
<dbReference type="EMBL" id="MU859125">
    <property type="protein sequence ID" value="KAK3952382.1"/>
    <property type="molecule type" value="Genomic_DNA"/>
</dbReference>
<gene>
    <name evidence="3" type="ORF">QBC32DRAFT_143998</name>
</gene>
<sequence length="165" mass="19314">MFPSGNQPGLLPHVCHICGVSCESEQVLQQHIQTHGMNAVWPFECPHCHQRYARNDLLVQHIRICRPGENLHPFQDPQHHQYIQNNFLQQHAQAVPPQENPNLFEDPQHYQQYTPNNLLHQHPQAIHAGENLNPLEYPRYHQQHARNDFVEQSLEQSLEIRKEGS</sequence>
<dbReference type="PROSITE" id="PS50157">
    <property type="entry name" value="ZINC_FINGER_C2H2_2"/>
    <property type="match status" value="1"/>
</dbReference>
<organism evidence="3 4">
    <name type="scientific">Pseudoneurospora amorphoporcata</name>
    <dbReference type="NCBI Taxonomy" id="241081"/>
    <lineage>
        <taxon>Eukaryota</taxon>
        <taxon>Fungi</taxon>
        <taxon>Dikarya</taxon>
        <taxon>Ascomycota</taxon>
        <taxon>Pezizomycotina</taxon>
        <taxon>Sordariomycetes</taxon>
        <taxon>Sordariomycetidae</taxon>
        <taxon>Sordariales</taxon>
        <taxon>Sordariaceae</taxon>
        <taxon>Pseudoneurospora</taxon>
    </lineage>
</organism>
<dbReference type="InterPro" id="IPR036236">
    <property type="entry name" value="Znf_C2H2_sf"/>
</dbReference>
<dbReference type="GO" id="GO:0008270">
    <property type="term" value="F:zinc ion binding"/>
    <property type="evidence" value="ECO:0007669"/>
    <property type="project" value="UniProtKB-KW"/>
</dbReference>
<dbReference type="AlphaFoldDB" id="A0AAN6SFI3"/>
<evidence type="ECO:0000313" key="4">
    <source>
        <dbReference type="Proteomes" id="UP001303222"/>
    </source>
</evidence>
<dbReference type="SMART" id="SM00355">
    <property type="entry name" value="ZnF_C2H2"/>
    <property type="match status" value="2"/>
</dbReference>
<dbReference type="SUPFAM" id="SSF57667">
    <property type="entry name" value="beta-beta-alpha zinc fingers"/>
    <property type="match status" value="1"/>
</dbReference>
<feature type="domain" description="C2H2-type" evidence="2">
    <location>
        <begin position="43"/>
        <end position="77"/>
    </location>
</feature>
<reference evidence="3" key="2">
    <citation type="submission" date="2023-06" db="EMBL/GenBank/DDBJ databases">
        <authorList>
            <consortium name="Lawrence Berkeley National Laboratory"/>
            <person name="Mondo S.J."/>
            <person name="Hensen N."/>
            <person name="Bonometti L."/>
            <person name="Westerberg I."/>
            <person name="Brannstrom I.O."/>
            <person name="Guillou S."/>
            <person name="Cros-Aarteil S."/>
            <person name="Calhoun S."/>
            <person name="Haridas S."/>
            <person name="Kuo A."/>
            <person name="Pangilinan J."/>
            <person name="Riley R."/>
            <person name="Labutti K."/>
            <person name="Andreopoulos B."/>
            <person name="Lipzen A."/>
            <person name="Chen C."/>
            <person name="Yanf M."/>
            <person name="Daum C."/>
            <person name="Ng V."/>
            <person name="Clum A."/>
            <person name="Steindorff A."/>
            <person name="Ohm R."/>
            <person name="Martin F."/>
            <person name="Silar P."/>
            <person name="Natvig D."/>
            <person name="Lalanne C."/>
            <person name="Gautier V."/>
            <person name="Ament-Velasquez S.L."/>
            <person name="Kruys A."/>
            <person name="Hutchinson M.I."/>
            <person name="Powell A.J."/>
            <person name="Barry K."/>
            <person name="Miller A.N."/>
            <person name="Grigoriev I.V."/>
            <person name="Debuchy R."/>
            <person name="Gladieux P."/>
            <person name="Thoren M.H."/>
            <person name="Johannesson H."/>
        </authorList>
    </citation>
    <scope>NUCLEOTIDE SEQUENCE</scope>
    <source>
        <strain evidence="3">CBS 626.80</strain>
    </source>
</reference>
<accession>A0AAN6SFI3</accession>
<proteinExistence type="predicted"/>